<evidence type="ECO:0000256" key="1">
    <source>
        <dbReference type="SAM" id="MobiDB-lite"/>
    </source>
</evidence>
<dbReference type="AlphaFoldDB" id="A0A9W4GRT4"/>
<dbReference type="InterPro" id="IPR004360">
    <property type="entry name" value="Glyas_Fos-R_dOase_dom"/>
</dbReference>
<dbReference type="InterPro" id="IPR029068">
    <property type="entry name" value="Glyas_Bleomycin-R_OHBP_Dase"/>
</dbReference>
<evidence type="ECO:0000313" key="4">
    <source>
        <dbReference type="Proteomes" id="UP001152519"/>
    </source>
</evidence>
<comment type="caution">
    <text evidence="3">The sequence shown here is derived from an EMBL/GenBank/DDBJ whole genome shotgun (WGS) entry which is preliminary data.</text>
</comment>
<dbReference type="Gene3D" id="3.10.180.10">
    <property type="entry name" value="2,3-Dihydroxybiphenyl 1,2-Dioxygenase, domain 1"/>
    <property type="match status" value="1"/>
</dbReference>
<reference evidence="3" key="1">
    <citation type="submission" date="2021-05" db="EMBL/GenBank/DDBJ databases">
        <authorList>
            <person name="Arsene-Ploetze F."/>
        </authorList>
    </citation>
    <scope>NUCLEOTIDE SEQUENCE</scope>
    <source>
        <strain evidence="3">DSM 42138</strain>
    </source>
</reference>
<gene>
    <name evidence="3" type="ORF">SCOCK_240021</name>
</gene>
<evidence type="ECO:0000313" key="3">
    <source>
        <dbReference type="EMBL" id="CAG6394068.1"/>
    </source>
</evidence>
<evidence type="ECO:0000259" key="2">
    <source>
        <dbReference type="PROSITE" id="PS51819"/>
    </source>
</evidence>
<feature type="domain" description="VOC" evidence="2">
    <location>
        <begin position="4"/>
        <end position="140"/>
    </location>
</feature>
<accession>A0A9W4GRT4</accession>
<proteinExistence type="predicted"/>
<feature type="region of interest" description="Disordered" evidence="1">
    <location>
        <begin position="167"/>
        <end position="186"/>
    </location>
</feature>
<dbReference type="PROSITE" id="PS51819">
    <property type="entry name" value="VOC"/>
    <property type="match status" value="1"/>
</dbReference>
<dbReference type="SUPFAM" id="SSF54593">
    <property type="entry name" value="Glyoxalase/Bleomycin resistance protein/Dihydroxybiphenyl dioxygenase"/>
    <property type="match status" value="1"/>
</dbReference>
<dbReference type="RefSeq" id="WP_308208291.1">
    <property type="nucleotide sequence ID" value="NZ_CAJSLV010000053.1"/>
</dbReference>
<keyword evidence="4" id="KW-1185">Reference proteome</keyword>
<dbReference type="InterPro" id="IPR037523">
    <property type="entry name" value="VOC_core"/>
</dbReference>
<sequence length="205" mass="21686">MDMKLEVVVVPVSDVDRAKDFYTGLGWRLDADVAPDDSFRVVQVTPPGSPASVIFGTAVTEQAPGSARGLHLVVDDIGSARAELARHGVEPSGIFHDAGGVFHHAGTDARVAGPDPSGTSYGSFLSFSDPDGNGWLLQEITDRLPGRLDPATTAFSSADDLASAMRRASVAHGGHEARTGKEDPDWPDWYARYMVSEQAGTAPPE</sequence>
<feature type="compositionally biased region" description="Basic and acidic residues" evidence="1">
    <location>
        <begin position="173"/>
        <end position="184"/>
    </location>
</feature>
<organism evidence="3 4">
    <name type="scientific">Actinacidiphila cocklensis</name>
    <dbReference type="NCBI Taxonomy" id="887465"/>
    <lineage>
        <taxon>Bacteria</taxon>
        <taxon>Bacillati</taxon>
        <taxon>Actinomycetota</taxon>
        <taxon>Actinomycetes</taxon>
        <taxon>Kitasatosporales</taxon>
        <taxon>Streptomycetaceae</taxon>
        <taxon>Actinacidiphila</taxon>
    </lineage>
</organism>
<name>A0A9W4GRT4_9ACTN</name>
<dbReference type="EMBL" id="CAJSLV010000053">
    <property type="protein sequence ID" value="CAG6394068.1"/>
    <property type="molecule type" value="Genomic_DNA"/>
</dbReference>
<dbReference type="Proteomes" id="UP001152519">
    <property type="component" value="Unassembled WGS sequence"/>
</dbReference>
<dbReference type="Pfam" id="PF00903">
    <property type="entry name" value="Glyoxalase"/>
    <property type="match status" value="1"/>
</dbReference>
<protein>
    <submittedName>
        <fullName evidence="3">Glyoxalase</fullName>
    </submittedName>
</protein>